<dbReference type="InterPro" id="IPR010718">
    <property type="entry name" value="DUF1294"/>
</dbReference>
<comment type="caution">
    <text evidence="2">The sequence shown here is derived from an EMBL/GenBank/DDBJ whole genome shotgun (WGS) entry which is preliminary data.</text>
</comment>
<dbReference type="OrthoDB" id="72963at2"/>
<reference evidence="2 3" key="1">
    <citation type="submission" date="2017-04" db="EMBL/GenBank/DDBJ databases">
        <title>Draft genome sequences of Alloscardovia macacae UMA81211 and UMA81212 isolated from the feces of a rhesus macaque (Macaca mulatta).</title>
        <authorList>
            <person name="Albert K."/>
            <person name="Sela D.A."/>
        </authorList>
    </citation>
    <scope>NUCLEOTIDE SEQUENCE [LARGE SCALE GENOMIC DNA]</scope>
    <source>
        <strain evidence="2 3">UMA81212</strain>
    </source>
</reference>
<sequence length="154" mass="17082">MVKVNKQNVAGWFLGLIVLVAAVLALMALYGPVHLEASRLSFTSLSQLDARSRQILLYIGYDASAFSTLAFVHYAIDKGIAVRNGKRSRLKREWRRTPEAVLLTESLLGGAVGASLSMLIFHHKVHTWYFVWGQVAFSLLHVALLAYARAAGWL</sequence>
<name>A0A1Y2T0V5_9BIFI</name>
<feature type="transmembrane region" description="Helical" evidence="1">
    <location>
        <begin position="12"/>
        <end position="35"/>
    </location>
</feature>
<proteinExistence type="predicted"/>
<dbReference type="Pfam" id="PF06961">
    <property type="entry name" value="DUF1294"/>
    <property type="match status" value="1"/>
</dbReference>
<keyword evidence="1" id="KW-0472">Membrane</keyword>
<evidence type="ECO:0000256" key="1">
    <source>
        <dbReference type="SAM" id="Phobius"/>
    </source>
</evidence>
<dbReference type="EMBL" id="NEKC01000001">
    <property type="protein sequence ID" value="OTA30218.1"/>
    <property type="molecule type" value="Genomic_DNA"/>
</dbReference>
<evidence type="ECO:0008006" key="4">
    <source>
        <dbReference type="Google" id="ProtNLM"/>
    </source>
</evidence>
<feature type="transmembrane region" description="Helical" evidence="1">
    <location>
        <begin position="97"/>
        <end position="121"/>
    </location>
</feature>
<dbReference type="AlphaFoldDB" id="A0A1Y2T0V5"/>
<feature type="transmembrane region" description="Helical" evidence="1">
    <location>
        <begin position="55"/>
        <end position="76"/>
    </location>
</feature>
<gene>
    <name evidence="2" type="ORF">B9T39_00495</name>
</gene>
<organism evidence="2 3">
    <name type="scientific">Alloscardovia macacae</name>
    <dbReference type="NCBI Taxonomy" id="1160091"/>
    <lineage>
        <taxon>Bacteria</taxon>
        <taxon>Bacillati</taxon>
        <taxon>Actinomycetota</taxon>
        <taxon>Actinomycetes</taxon>
        <taxon>Bifidobacteriales</taxon>
        <taxon>Bifidobacteriaceae</taxon>
        <taxon>Alloscardovia</taxon>
    </lineage>
</organism>
<feature type="transmembrane region" description="Helical" evidence="1">
    <location>
        <begin position="127"/>
        <end position="148"/>
    </location>
</feature>
<evidence type="ECO:0000313" key="3">
    <source>
        <dbReference type="Proteomes" id="UP000243540"/>
    </source>
</evidence>
<evidence type="ECO:0000313" key="2">
    <source>
        <dbReference type="EMBL" id="OTA30218.1"/>
    </source>
</evidence>
<dbReference type="Proteomes" id="UP000243540">
    <property type="component" value="Unassembled WGS sequence"/>
</dbReference>
<accession>A0A1Y2T0V5</accession>
<protein>
    <recommendedName>
        <fullName evidence="4">DUF1294 domain-containing protein</fullName>
    </recommendedName>
</protein>
<keyword evidence="1" id="KW-1133">Transmembrane helix</keyword>
<dbReference type="RefSeq" id="WP_086105857.1">
    <property type="nucleotide sequence ID" value="NZ_NEKB01000001.1"/>
</dbReference>
<dbReference type="STRING" id="1160091.B9T39_00495"/>
<keyword evidence="1" id="KW-0812">Transmembrane</keyword>